<dbReference type="GO" id="GO:0005344">
    <property type="term" value="F:oxygen carrier activity"/>
    <property type="evidence" value="ECO:0007669"/>
    <property type="project" value="UniProtKB-KW"/>
</dbReference>
<keyword evidence="3" id="KW-0479">Metal-binding</keyword>
<dbReference type="GO" id="GO:0046872">
    <property type="term" value="F:metal ion binding"/>
    <property type="evidence" value="ECO:0007669"/>
    <property type="project" value="UniProtKB-KW"/>
</dbReference>
<evidence type="ECO:0000313" key="7">
    <source>
        <dbReference type="EMBL" id="SMF18974.1"/>
    </source>
</evidence>
<dbReference type="Proteomes" id="UP000192907">
    <property type="component" value="Unassembled WGS sequence"/>
</dbReference>
<dbReference type="PANTHER" id="PTHR43396:SF3">
    <property type="entry name" value="FLAVOHEMOPROTEIN"/>
    <property type="match status" value="1"/>
</dbReference>
<dbReference type="Gene3D" id="1.10.490.10">
    <property type="entry name" value="Globins"/>
    <property type="match status" value="1"/>
</dbReference>
<dbReference type="GO" id="GO:0008941">
    <property type="term" value="F:nitric oxide dioxygenase NAD(P)H activity"/>
    <property type="evidence" value="ECO:0007669"/>
    <property type="project" value="TreeGrafter"/>
</dbReference>
<accession>A0A1Y6BM38</accession>
<keyword evidence="2 5" id="KW-0561">Oxygen transport</keyword>
<protein>
    <submittedName>
        <fullName evidence="7">Hemoglobin-like flavoprotein</fullName>
    </submittedName>
</protein>
<comment type="similarity">
    <text evidence="5">Belongs to the globin family.</text>
</comment>
<dbReference type="Pfam" id="PF00042">
    <property type="entry name" value="Globin"/>
    <property type="match status" value="1"/>
</dbReference>
<keyword evidence="8" id="KW-1185">Reference proteome</keyword>
<organism evidence="7 8">
    <name type="scientific">Pseudobacteriovorax antillogorgiicola</name>
    <dbReference type="NCBI Taxonomy" id="1513793"/>
    <lineage>
        <taxon>Bacteria</taxon>
        <taxon>Pseudomonadati</taxon>
        <taxon>Bdellovibrionota</taxon>
        <taxon>Oligoflexia</taxon>
        <taxon>Oligoflexales</taxon>
        <taxon>Pseudobacteriovoracaceae</taxon>
        <taxon>Pseudobacteriovorax</taxon>
    </lineage>
</organism>
<proteinExistence type="inferred from homology"/>
<keyword evidence="5" id="KW-0813">Transport</keyword>
<dbReference type="PROSITE" id="PS01033">
    <property type="entry name" value="GLOBIN"/>
    <property type="match status" value="1"/>
</dbReference>
<dbReference type="InterPro" id="IPR012292">
    <property type="entry name" value="Globin/Proto"/>
</dbReference>
<evidence type="ECO:0000256" key="2">
    <source>
        <dbReference type="ARBA" id="ARBA00022621"/>
    </source>
</evidence>
<evidence type="ECO:0000256" key="3">
    <source>
        <dbReference type="ARBA" id="ARBA00022723"/>
    </source>
</evidence>
<reference evidence="8" key="1">
    <citation type="submission" date="2017-04" db="EMBL/GenBank/DDBJ databases">
        <authorList>
            <person name="Varghese N."/>
            <person name="Submissions S."/>
        </authorList>
    </citation>
    <scope>NUCLEOTIDE SEQUENCE [LARGE SCALE GENOMIC DNA]</scope>
    <source>
        <strain evidence="8">RKEM611</strain>
    </source>
</reference>
<dbReference type="AlphaFoldDB" id="A0A1Y6BM38"/>
<feature type="domain" description="Globin" evidence="6">
    <location>
        <begin position="1"/>
        <end position="134"/>
    </location>
</feature>
<dbReference type="GO" id="GO:0019825">
    <property type="term" value="F:oxygen binding"/>
    <property type="evidence" value="ECO:0007669"/>
    <property type="project" value="InterPro"/>
</dbReference>
<dbReference type="GO" id="GO:0046210">
    <property type="term" value="P:nitric oxide catabolic process"/>
    <property type="evidence" value="ECO:0007669"/>
    <property type="project" value="TreeGrafter"/>
</dbReference>
<dbReference type="OrthoDB" id="9801223at2"/>
<sequence length="214" mass="24362">MAFSVKIIRDSFRRTNTISEQLTDKFYETLFQNHPEAKGLFHKVDIAKQQQLLYNSLDFIVANLDNPDRLSEYLQNLGERHVTYGAEEEHFAWVADALLSSLKFYFEDEWTDELETNWSAAIKTIADYMIIGMRAKLNNVVPMKEESSNSEGSNNSELGIEIPQLVKDEIRLAVKKAIADAIQQEFRAILKEELDNLASSDEVKAIVKSLKGAA</sequence>
<dbReference type="SUPFAM" id="SSF46458">
    <property type="entry name" value="Globin-like"/>
    <property type="match status" value="1"/>
</dbReference>
<dbReference type="GO" id="GO:0071500">
    <property type="term" value="P:cellular response to nitrosative stress"/>
    <property type="evidence" value="ECO:0007669"/>
    <property type="project" value="TreeGrafter"/>
</dbReference>
<dbReference type="EMBL" id="FWZT01000006">
    <property type="protein sequence ID" value="SMF18974.1"/>
    <property type="molecule type" value="Genomic_DNA"/>
</dbReference>
<dbReference type="InterPro" id="IPR009050">
    <property type="entry name" value="Globin-like_sf"/>
</dbReference>
<dbReference type="InterPro" id="IPR000971">
    <property type="entry name" value="Globin"/>
</dbReference>
<dbReference type="GO" id="GO:0071949">
    <property type="term" value="F:FAD binding"/>
    <property type="evidence" value="ECO:0007669"/>
    <property type="project" value="TreeGrafter"/>
</dbReference>
<keyword evidence="1 5" id="KW-0349">Heme</keyword>
<evidence type="ECO:0000259" key="6">
    <source>
        <dbReference type="PROSITE" id="PS01033"/>
    </source>
</evidence>
<dbReference type="PANTHER" id="PTHR43396">
    <property type="entry name" value="FLAVOHEMOPROTEIN"/>
    <property type="match status" value="1"/>
</dbReference>
<evidence type="ECO:0000313" key="8">
    <source>
        <dbReference type="Proteomes" id="UP000192907"/>
    </source>
</evidence>
<dbReference type="GO" id="GO:0020037">
    <property type="term" value="F:heme binding"/>
    <property type="evidence" value="ECO:0007669"/>
    <property type="project" value="InterPro"/>
</dbReference>
<gene>
    <name evidence="7" type="ORF">SAMN06296036_106223</name>
</gene>
<evidence type="ECO:0000256" key="1">
    <source>
        <dbReference type="ARBA" id="ARBA00022617"/>
    </source>
</evidence>
<evidence type="ECO:0000256" key="4">
    <source>
        <dbReference type="ARBA" id="ARBA00023004"/>
    </source>
</evidence>
<keyword evidence="4" id="KW-0408">Iron</keyword>
<dbReference type="STRING" id="1513793.SAMN06296036_106223"/>
<evidence type="ECO:0000256" key="5">
    <source>
        <dbReference type="RuleBase" id="RU000356"/>
    </source>
</evidence>
<name>A0A1Y6BM38_9BACT</name>
<dbReference type="RefSeq" id="WP_132317711.1">
    <property type="nucleotide sequence ID" value="NZ_FWZT01000006.1"/>
</dbReference>